<dbReference type="EMBL" id="JACTVA010000017">
    <property type="protein sequence ID" value="MBC9207404.1"/>
    <property type="molecule type" value="Genomic_DNA"/>
</dbReference>
<dbReference type="SUPFAM" id="SSF55781">
    <property type="entry name" value="GAF domain-like"/>
    <property type="match status" value="1"/>
</dbReference>
<dbReference type="InterPro" id="IPR029016">
    <property type="entry name" value="GAF-like_dom_sf"/>
</dbReference>
<evidence type="ECO:0000256" key="3">
    <source>
        <dbReference type="ARBA" id="ARBA00023163"/>
    </source>
</evidence>
<dbReference type="InterPro" id="IPR014757">
    <property type="entry name" value="Tscrpt_reg_IclR_C"/>
</dbReference>
<dbReference type="Pfam" id="PF01614">
    <property type="entry name" value="IclR_C"/>
    <property type="match status" value="1"/>
</dbReference>
<sequence length="257" mass="27858">MKTARKTLQLLRLFSAREPELGVSEVARRLEMDRAGAHRLLRAMAEERFIEQDPQSRLYRLGLGVLDVASVRISQHGLLCIAMPHLDRLRDEVGETVALLVADGRDAVCLAVVESRHPMRVGYDIGERIPLHGSAGGQALFAYLAQSERDALYAGGLKRFTPRTPVEPETLEPMLARIRDERACWSQEGYIEGVVSAAAPVMDPKRSLAGAIAIAAPSSRIGTAALPGLARAARGVADAIEAEWAGFAARSTSTRIV</sequence>
<dbReference type="InterPro" id="IPR036388">
    <property type="entry name" value="WH-like_DNA-bd_sf"/>
</dbReference>
<dbReference type="Gene3D" id="3.30.450.40">
    <property type="match status" value="1"/>
</dbReference>
<keyword evidence="2" id="KW-0238">DNA-binding</keyword>
<name>A0ABR7RLJ9_9PROT</name>
<evidence type="ECO:0000313" key="7">
    <source>
        <dbReference type="Proteomes" id="UP000626026"/>
    </source>
</evidence>
<dbReference type="PROSITE" id="PS51077">
    <property type="entry name" value="HTH_ICLR"/>
    <property type="match status" value="1"/>
</dbReference>
<reference evidence="6 7" key="1">
    <citation type="journal article" date="2013" name="Int. J. Syst. Evol. Microbiol.">
        <title>Roseomonas aerophila sp. nov., isolated from air.</title>
        <authorList>
            <person name="Kim S.J."/>
            <person name="Weon H.Y."/>
            <person name="Ahn J.H."/>
            <person name="Hong S.B."/>
            <person name="Seok S.J."/>
            <person name="Whang K.S."/>
            <person name="Kwon S.W."/>
        </authorList>
    </citation>
    <scope>NUCLEOTIDE SEQUENCE [LARGE SCALE GENOMIC DNA]</scope>
    <source>
        <strain evidence="6 7">NBRC 108923</strain>
    </source>
</reference>
<dbReference type="Pfam" id="PF09339">
    <property type="entry name" value="HTH_IclR"/>
    <property type="match status" value="1"/>
</dbReference>
<dbReference type="SMART" id="SM00346">
    <property type="entry name" value="HTH_ICLR"/>
    <property type="match status" value="1"/>
</dbReference>
<keyword evidence="3" id="KW-0804">Transcription</keyword>
<gene>
    <name evidence="6" type="ORF">IBL26_11200</name>
</gene>
<dbReference type="SUPFAM" id="SSF46785">
    <property type="entry name" value="Winged helix' DNA-binding domain"/>
    <property type="match status" value="1"/>
</dbReference>
<accession>A0ABR7RLJ9</accession>
<evidence type="ECO:0000259" key="4">
    <source>
        <dbReference type="PROSITE" id="PS51077"/>
    </source>
</evidence>
<evidence type="ECO:0000256" key="1">
    <source>
        <dbReference type="ARBA" id="ARBA00023015"/>
    </source>
</evidence>
<evidence type="ECO:0000256" key="2">
    <source>
        <dbReference type="ARBA" id="ARBA00023125"/>
    </source>
</evidence>
<keyword evidence="7" id="KW-1185">Reference proteome</keyword>
<comment type="caution">
    <text evidence="6">The sequence shown here is derived from an EMBL/GenBank/DDBJ whole genome shotgun (WGS) entry which is preliminary data.</text>
</comment>
<dbReference type="RefSeq" id="WP_187784574.1">
    <property type="nucleotide sequence ID" value="NZ_JACTVA010000017.1"/>
</dbReference>
<keyword evidence="1" id="KW-0805">Transcription regulation</keyword>
<dbReference type="InterPro" id="IPR050707">
    <property type="entry name" value="HTH_MetabolicPath_Reg"/>
</dbReference>
<evidence type="ECO:0000313" key="6">
    <source>
        <dbReference type="EMBL" id="MBC9207404.1"/>
    </source>
</evidence>
<proteinExistence type="predicted"/>
<dbReference type="PANTHER" id="PTHR30136">
    <property type="entry name" value="HELIX-TURN-HELIX TRANSCRIPTIONAL REGULATOR, ICLR FAMILY"/>
    <property type="match status" value="1"/>
</dbReference>
<feature type="domain" description="IclR-ED" evidence="5">
    <location>
        <begin position="57"/>
        <end position="246"/>
    </location>
</feature>
<evidence type="ECO:0000259" key="5">
    <source>
        <dbReference type="PROSITE" id="PS51078"/>
    </source>
</evidence>
<dbReference type="PANTHER" id="PTHR30136:SF24">
    <property type="entry name" value="HTH-TYPE TRANSCRIPTIONAL REPRESSOR ALLR"/>
    <property type="match status" value="1"/>
</dbReference>
<organism evidence="6 7">
    <name type="scientific">Teichococcus aerophilus</name>
    <dbReference type="NCBI Taxonomy" id="1224513"/>
    <lineage>
        <taxon>Bacteria</taxon>
        <taxon>Pseudomonadati</taxon>
        <taxon>Pseudomonadota</taxon>
        <taxon>Alphaproteobacteria</taxon>
        <taxon>Acetobacterales</taxon>
        <taxon>Roseomonadaceae</taxon>
        <taxon>Roseomonas</taxon>
    </lineage>
</organism>
<dbReference type="InterPro" id="IPR036390">
    <property type="entry name" value="WH_DNA-bd_sf"/>
</dbReference>
<protein>
    <submittedName>
        <fullName evidence="6">IclR family transcriptional regulator</fullName>
    </submittedName>
</protein>
<dbReference type="Proteomes" id="UP000626026">
    <property type="component" value="Unassembled WGS sequence"/>
</dbReference>
<dbReference type="Gene3D" id="1.10.10.10">
    <property type="entry name" value="Winged helix-like DNA-binding domain superfamily/Winged helix DNA-binding domain"/>
    <property type="match status" value="1"/>
</dbReference>
<feature type="domain" description="HTH iclR-type" evidence="4">
    <location>
        <begin position="1"/>
        <end position="63"/>
    </location>
</feature>
<dbReference type="InterPro" id="IPR005471">
    <property type="entry name" value="Tscrpt_reg_IclR_N"/>
</dbReference>
<dbReference type="PROSITE" id="PS51078">
    <property type="entry name" value="ICLR_ED"/>
    <property type="match status" value="1"/>
</dbReference>